<comment type="caution">
    <text evidence="1">The sequence shown here is derived from an EMBL/GenBank/DDBJ whole genome shotgun (WGS) entry which is preliminary data.</text>
</comment>
<dbReference type="GO" id="GO:0006508">
    <property type="term" value="P:proteolysis"/>
    <property type="evidence" value="ECO:0007669"/>
    <property type="project" value="UniProtKB-KW"/>
</dbReference>
<gene>
    <name evidence="1" type="ORF">IRJ16_21045</name>
</gene>
<keyword evidence="1" id="KW-0378">Hydrolase</keyword>
<evidence type="ECO:0000313" key="1">
    <source>
        <dbReference type="EMBL" id="MBE9664381.1"/>
    </source>
</evidence>
<organism evidence="1 2">
    <name type="scientific">Mucilaginibacter myungsuensis</name>
    <dbReference type="NCBI Taxonomy" id="649104"/>
    <lineage>
        <taxon>Bacteria</taxon>
        <taxon>Pseudomonadati</taxon>
        <taxon>Bacteroidota</taxon>
        <taxon>Sphingobacteriia</taxon>
        <taxon>Sphingobacteriales</taxon>
        <taxon>Sphingobacteriaceae</taxon>
        <taxon>Mucilaginibacter</taxon>
    </lineage>
</organism>
<accession>A0A929L727</accession>
<dbReference type="Gene3D" id="2.60.40.2970">
    <property type="match status" value="1"/>
</dbReference>
<dbReference type="AlphaFoldDB" id="A0A929L727"/>
<proteinExistence type="predicted"/>
<evidence type="ECO:0000313" key="2">
    <source>
        <dbReference type="Proteomes" id="UP000622475"/>
    </source>
</evidence>
<protein>
    <submittedName>
        <fullName evidence="1">Protease</fullName>
    </submittedName>
</protein>
<sequence length="142" mass="15384">MTGCSSQKATTTNVSGLRTSMALSAKPTTKDSLFLTFTVVNTTDRTQRFCKWETPFEPRLGKYFEIVNSAGQEADFKGAMARRVMPPPPEAYIEVPAHDSVKTTINLADNYSLAPDKYSISYTGGGVSGLAAGSKLSIYISR</sequence>
<keyword evidence="2" id="KW-1185">Reference proteome</keyword>
<keyword evidence="1" id="KW-0645">Protease</keyword>
<dbReference type="RefSeq" id="WP_194113629.1">
    <property type="nucleotide sequence ID" value="NZ_JADFFL010000011.1"/>
</dbReference>
<name>A0A929L727_9SPHI</name>
<dbReference type="GO" id="GO:0008233">
    <property type="term" value="F:peptidase activity"/>
    <property type="evidence" value="ECO:0007669"/>
    <property type="project" value="UniProtKB-KW"/>
</dbReference>
<dbReference type="Proteomes" id="UP000622475">
    <property type="component" value="Unassembled WGS sequence"/>
</dbReference>
<reference evidence="1" key="1">
    <citation type="submission" date="2020-10" db="EMBL/GenBank/DDBJ databases">
        <title>Mucilaginibacter mali sp. nov., isolated from rhizosphere soil of apple orchard.</title>
        <authorList>
            <person name="Lee J.-S."/>
            <person name="Kim H.S."/>
            <person name="Kim J.-S."/>
        </authorList>
    </citation>
    <scope>NUCLEOTIDE SEQUENCE</scope>
    <source>
        <strain evidence="1">KCTC 22746</strain>
    </source>
</reference>
<dbReference type="EMBL" id="JADFFL010000011">
    <property type="protein sequence ID" value="MBE9664381.1"/>
    <property type="molecule type" value="Genomic_DNA"/>
</dbReference>